<feature type="region of interest" description="Disordered" evidence="1">
    <location>
        <begin position="52"/>
        <end position="71"/>
    </location>
</feature>
<feature type="domain" description="HAT C-terminal dimerisation" evidence="2">
    <location>
        <begin position="669"/>
        <end position="741"/>
    </location>
</feature>
<evidence type="ECO:0000259" key="2">
    <source>
        <dbReference type="Pfam" id="PF05699"/>
    </source>
</evidence>
<dbReference type="AlphaFoldDB" id="A0A2W1B593"/>
<accession>A0A2W1B593</accession>
<reference evidence="3 4" key="1">
    <citation type="journal article" date="2017" name="BMC Biol.">
        <title>Genomic innovations, transcriptional plasticity and gene loss underlying the evolution and divergence of two highly polyphagous and invasive Helicoverpa pest species.</title>
        <authorList>
            <person name="Pearce S.L."/>
            <person name="Clarke D.F."/>
            <person name="East P.D."/>
            <person name="Elfekih S."/>
            <person name="Gordon K.H."/>
            <person name="Jermiin L.S."/>
            <person name="McGaughran A."/>
            <person name="Oakeshott J.G."/>
            <person name="Papanikolaou A."/>
            <person name="Perera O.P."/>
            <person name="Rane R.V."/>
            <person name="Richards S."/>
            <person name="Tay W.T."/>
            <person name="Walsh T.K."/>
            <person name="Anderson A."/>
            <person name="Anderson C.J."/>
            <person name="Asgari S."/>
            <person name="Board P.G."/>
            <person name="Bretschneider A."/>
            <person name="Campbell P.M."/>
            <person name="Chertemps T."/>
            <person name="Christeller J.T."/>
            <person name="Coppin C.W."/>
            <person name="Downes S.J."/>
            <person name="Duan G."/>
            <person name="Farnsworth C.A."/>
            <person name="Good R.T."/>
            <person name="Han L.B."/>
            <person name="Han Y.C."/>
            <person name="Hatje K."/>
            <person name="Horne I."/>
            <person name="Huang Y.P."/>
            <person name="Hughes D.S."/>
            <person name="Jacquin-Joly E."/>
            <person name="James W."/>
            <person name="Jhangiani S."/>
            <person name="Kollmar M."/>
            <person name="Kuwar S.S."/>
            <person name="Li S."/>
            <person name="Liu N.Y."/>
            <person name="Maibeche M.T."/>
            <person name="Miller J.R."/>
            <person name="Montagne N."/>
            <person name="Perry T."/>
            <person name="Qu J."/>
            <person name="Song S.V."/>
            <person name="Sutton G.G."/>
            <person name="Vogel H."/>
            <person name="Walenz B.P."/>
            <person name="Xu W."/>
            <person name="Zhang H.J."/>
            <person name="Zou Z."/>
            <person name="Batterham P."/>
            <person name="Edwards O.R."/>
            <person name="Feyereisen R."/>
            <person name="Gibbs R.A."/>
            <person name="Heckel D.G."/>
            <person name="McGrath A."/>
            <person name="Robin C."/>
            <person name="Scherer S.E."/>
            <person name="Worley K.C."/>
            <person name="Wu Y.D."/>
        </authorList>
    </citation>
    <scope>NUCLEOTIDE SEQUENCE [LARGE SCALE GENOMIC DNA]</scope>
    <source>
        <strain evidence="3">Harm_GR_Male_#8</strain>
        <tissue evidence="3">Whole organism</tissue>
    </source>
</reference>
<sequence length="765" mass="87203">MDRFITKRKRDPPDNNSSQNSNQPTKPGHSTKKKCLSPSIPGPSCTDALIIIKPTQPQESNPSNDFSLLDESNLSNKKKPQALLDTCNENEEIQIATSNEEHKKNIPTKSKKASDKTEKHLYVFSEKWLEIKELSEWLVSDTVKGTISAKCKYCQTTLPNHKPHLIRHSETDKHKSIMKAIKSTSNIKESLKPSDEDLSVKRGELKIAAMLATNNLPFLLSDTLVSLIADICPDSKIAQKMKMGRTKATAVVTQILGPSLQSTLHDYLKQPGNFFCLIMDETTDVGTKKQCAMTVIYCDKEFKIKTEFFDLLEMASGTADDLYNALIQSVETKNIPLENLVGFSSDTTNVMVGEYNSVFAKLKERLPNIVCVRCSCHMIHLAASKACLQLPKSVEDMLRNIGSHFSRSHNRQQKLAEMQRFYQTQIHQILLPATTRWLSLKACVDRTLEQYPALEAYFRLEIVEDPSRITESIIFSLRNQFTKFYLEFMAYVLDLLNDFNITFQSESPLLHKLKPAVEGLIRTIASNFIDLHHVKNTPPLEIEHKNPRLYLPLENLYLGVSVDSSLKEVQNDVRKEDLERFKLDCLAFYVEVIEQIKQRFIFTDPIYDIIQIVEPKIIKSFDPQMITSILNRFPFLAPTYLNKSALINEWREYCLLDLASVDDSISIQMNAADFWTKVFKLKDIAGTEKFKNLKILIGFLLILPFSNASVERVFSKLKLIKTEHRNRLNTETIAALMAISSSIQQQGGIHNFEPSSSMLNKKIKY</sequence>
<protein>
    <recommendedName>
        <fullName evidence="2">HAT C-terminal dimerisation domain-containing protein</fullName>
    </recommendedName>
</protein>
<dbReference type="Proteomes" id="UP000249218">
    <property type="component" value="Unassembled WGS sequence"/>
</dbReference>
<name>A0A2W1B593_HELAM</name>
<feature type="compositionally biased region" description="Low complexity" evidence="1">
    <location>
        <begin position="14"/>
        <end position="24"/>
    </location>
</feature>
<dbReference type="OMA" id="PAAMYFE"/>
<dbReference type="GO" id="GO:0046983">
    <property type="term" value="F:protein dimerization activity"/>
    <property type="evidence" value="ECO:0007669"/>
    <property type="project" value="InterPro"/>
</dbReference>
<dbReference type="SUPFAM" id="SSF53098">
    <property type="entry name" value="Ribonuclease H-like"/>
    <property type="match status" value="1"/>
</dbReference>
<feature type="compositionally biased region" description="Basic residues" evidence="1">
    <location>
        <begin position="1"/>
        <end position="10"/>
    </location>
</feature>
<proteinExistence type="predicted"/>
<dbReference type="Pfam" id="PF05699">
    <property type="entry name" value="Dimer_Tnp_hAT"/>
    <property type="match status" value="1"/>
</dbReference>
<organism evidence="3 4">
    <name type="scientific">Helicoverpa armigera</name>
    <name type="common">Cotton bollworm</name>
    <name type="synonym">Heliothis armigera</name>
    <dbReference type="NCBI Taxonomy" id="29058"/>
    <lineage>
        <taxon>Eukaryota</taxon>
        <taxon>Metazoa</taxon>
        <taxon>Ecdysozoa</taxon>
        <taxon>Arthropoda</taxon>
        <taxon>Hexapoda</taxon>
        <taxon>Insecta</taxon>
        <taxon>Pterygota</taxon>
        <taxon>Neoptera</taxon>
        <taxon>Endopterygota</taxon>
        <taxon>Lepidoptera</taxon>
        <taxon>Glossata</taxon>
        <taxon>Ditrysia</taxon>
        <taxon>Noctuoidea</taxon>
        <taxon>Noctuidae</taxon>
        <taxon>Heliothinae</taxon>
        <taxon>Helicoverpa</taxon>
    </lineage>
</organism>
<feature type="region of interest" description="Disordered" evidence="1">
    <location>
        <begin position="1"/>
        <end position="41"/>
    </location>
</feature>
<evidence type="ECO:0000313" key="3">
    <source>
        <dbReference type="EMBL" id="PZC70601.1"/>
    </source>
</evidence>
<dbReference type="InterPro" id="IPR012337">
    <property type="entry name" value="RNaseH-like_sf"/>
</dbReference>
<evidence type="ECO:0000256" key="1">
    <source>
        <dbReference type="SAM" id="MobiDB-lite"/>
    </source>
</evidence>
<evidence type="ECO:0000313" key="4">
    <source>
        <dbReference type="Proteomes" id="UP000249218"/>
    </source>
</evidence>
<dbReference type="PANTHER" id="PTHR37162">
    <property type="entry name" value="HAT FAMILY DIMERISATION DOMAINCONTAINING PROTEIN-RELATED"/>
    <property type="match status" value="1"/>
</dbReference>
<dbReference type="PANTHER" id="PTHR37162:SF1">
    <property type="entry name" value="BED-TYPE DOMAIN-CONTAINING PROTEIN"/>
    <property type="match status" value="1"/>
</dbReference>
<feature type="compositionally biased region" description="Polar residues" evidence="1">
    <location>
        <begin position="55"/>
        <end position="71"/>
    </location>
</feature>
<gene>
    <name evidence="3" type="primary">HaOG215525</name>
    <name evidence="3" type="ORF">B5X24_HaOG215525</name>
</gene>
<dbReference type="InterPro" id="IPR008906">
    <property type="entry name" value="HATC_C_dom"/>
</dbReference>
<dbReference type="OrthoDB" id="6159421at2759"/>
<keyword evidence="4" id="KW-1185">Reference proteome</keyword>
<dbReference type="EMBL" id="KZ150527">
    <property type="protein sequence ID" value="PZC70601.1"/>
    <property type="molecule type" value="Genomic_DNA"/>
</dbReference>